<dbReference type="GO" id="GO:0016491">
    <property type="term" value="F:oxidoreductase activity"/>
    <property type="evidence" value="ECO:0007669"/>
    <property type="project" value="UniProtKB-KW"/>
</dbReference>
<evidence type="ECO:0000313" key="7">
    <source>
        <dbReference type="Proteomes" id="UP001231166"/>
    </source>
</evidence>
<reference evidence="5" key="2">
    <citation type="submission" date="2023-07" db="EMBL/GenBank/DDBJ databases">
        <title>Genomic analysis of Rhodococcus opacus VOC-14 with glycol ethers degradation activity.</title>
        <authorList>
            <person name="Narkevich D.A."/>
            <person name="Hlushen A.M."/>
            <person name="Akhremchuk A.E."/>
            <person name="Sikolenko M.A."/>
            <person name="Valentovich L.N."/>
        </authorList>
    </citation>
    <scope>NUCLEOTIDE SEQUENCE</scope>
    <source>
        <strain evidence="5">VOC-14</strain>
    </source>
</reference>
<feature type="region of interest" description="Disordered" evidence="2">
    <location>
        <begin position="380"/>
        <end position="401"/>
    </location>
</feature>
<reference evidence="4" key="1">
    <citation type="submission" date="2022-12" db="EMBL/GenBank/DDBJ databases">
        <authorList>
            <person name="Krivoruchko A.V."/>
            <person name="Elkin A."/>
        </authorList>
    </citation>
    <scope>NUCLEOTIDE SEQUENCE</scope>
    <source>
        <strain evidence="4">IEGM 249</strain>
    </source>
</reference>
<dbReference type="EMBL" id="JAPWIS010000028">
    <property type="protein sequence ID" value="MCZ4589074.1"/>
    <property type="molecule type" value="Genomic_DNA"/>
</dbReference>
<organism evidence="5 7">
    <name type="scientific">Rhodococcus opacus</name>
    <name type="common">Nocardia opaca</name>
    <dbReference type="NCBI Taxonomy" id="37919"/>
    <lineage>
        <taxon>Bacteria</taxon>
        <taxon>Bacillati</taxon>
        <taxon>Actinomycetota</taxon>
        <taxon>Actinomycetes</taxon>
        <taxon>Mycobacteriales</taxon>
        <taxon>Nocardiaceae</taxon>
        <taxon>Rhodococcus</taxon>
    </lineage>
</organism>
<evidence type="ECO:0000313" key="5">
    <source>
        <dbReference type="EMBL" id="WLF51128.1"/>
    </source>
</evidence>
<gene>
    <name evidence="4" type="ORF">O4328_36415</name>
    <name evidence="5" type="ORF">Q5707_34105</name>
</gene>
<dbReference type="InterPro" id="IPR036188">
    <property type="entry name" value="FAD/NAD-bd_sf"/>
</dbReference>
<evidence type="ECO:0000256" key="1">
    <source>
        <dbReference type="ARBA" id="ARBA00023002"/>
    </source>
</evidence>
<dbReference type="Gene3D" id="3.50.50.60">
    <property type="entry name" value="FAD/NAD(P)-binding domain"/>
    <property type="match status" value="2"/>
</dbReference>
<dbReference type="RefSeq" id="WP_269592402.1">
    <property type="nucleotide sequence ID" value="NZ_CP130953.1"/>
</dbReference>
<keyword evidence="1 5" id="KW-0560">Oxidoreductase</keyword>
<feature type="domain" description="FAD dependent oxidoreductase" evidence="3">
    <location>
        <begin position="15"/>
        <end position="375"/>
    </location>
</feature>
<dbReference type="EMBL" id="CP130953">
    <property type="protein sequence ID" value="WLF51128.1"/>
    <property type="molecule type" value="Genomic_DNA"/>
</dbReference>
<dbReference type="Proteomes" id="UP001231166">
    <property type="component" value="Chromosome"/>
</dbReference>
<sequence>MGASGRCRAQSRADTSSAAKAVRAQGSLRVQGRHGAEFPLAQEALQLWTDAAEEGDFDLVKGGNRYFRTKEDELPILQHLVEEAHKAGLTQVQLLDAAQVREIMPAATGPFLGAMWSPVDAQCQSEKGTELYTRRAEKAGAQIAFGVKVTKLIESCGRIIGVDTTAGRIQAGAVVVGAGVWTPYLAKTVGLDVPIMPVVMSELETEPVKPLFEQTIRAFGFGSRQRRNGNVVVSAGLNAKVAHGVSLADLNGLRYWLTRAMSFRKNLKVKFDLARTIEQLRHRSTLSTDLIPHVSPEPTCDRKVVHSALGRLSTVIPELQGAKATRYWGGLVDMTPDGLPIIDGHVGPEGLPLITGLAGHGFTLGPVLGEIASDLPLDGATKRDIESSGSRVTRARSTSPK</sequence>
<dbReference type="Proteomes" id="UP001066327">
    <property type="component" value="Unassembled WGS sequence"/>
</dbReference>
<proteinExistence type="predicted"/>
<dbReference type="PANTHER" id="PTHR13847:SF287">
    <property type="entry name" value="FAD-DEPENDENT OXIDOREDUCTASE DOMAIN-CONTAINING PROTEIN 1"/>
    <property type="match status" value="1"/>
</dbReference>
<keyword evidence="6" id="KW-1185">Reference proteome</keyword>
<dbReference type="SUPFAM" id="SSF51905">
    <property type="entry name" value="FAD/NAD(P)-binding domain"/>
    <property type="match status" value="1"/>
</dbReference>
<name>A0AAX3YSM1_RHOOP</name>
<dbReference type="AlphaFoldDB" id="A0AAX3YSM1"/>
<dbReference type="EC" id="1.-.-.-" evidence="5"/>
<feature type="compositionally biased region" description="Polar residues" evidence="2">
    <location>
        <begin position="387"/>
        <end position="401"/>
    </location>
</feature>
<dbReference type="Gene3D" id="3.30.9.10">
    <property type="entry name" value="D-Amino Acid Oxidase, subunit A, domain 2"/>
    <property type="match status" value="2"/>
</dbReference>
<protein>
    <submittedName>
        <fullName evidence="5">FAD-binding oxidoreductase</fullName>
        <ecNumber evidence="5">1.-.-.-</ecNumber>
    </submittedName>
</protein>
<dbReference type="GO" id="GO:0005737">
    <property type="term" value="C:cytoplasm"/>
    <property type="evidence" value="ECO:0007669"/>
    <property type="project" value="TreeGrafter"/>
</dbReference>
<dbReference type="InterPro" id="IPR006076">
    <property type="entry name" value="FAD-dep_OxRdtase"/>
</dbReference>
<evidence type="ECO:0000313" key="4">
    <source>
        <dbReference type="EMBL" id="MCZ4589074.1"/>
    </source>
</evidence>
<evidence type="ECO:0000259" key="3">
    <source>
        <dbReference type="Pfam" id="PF01266"/>
    </source>
</evidence>
<evidence type="ECO:0000313" key="6">
    <source>
        <dbReference type="Proteomes" id="UP001066327"/>
    </source>
</evidence>
<dbReference type="Pfam" id="PF01266">
    <property type="entry name" value="DAO"/>
    <property type="match status" value="1"/>
</dbReference>
<evidence type="ECO:0000256" key="2">
    <source>
        <dbReference type="SAM" id="MobiDB-lite"/>
    </source>
</evidence>
<accession>A0AAX3YSM1</accession>
<dbReference type="PANTHER" id="PTHR13847">
    <property type="entry name" value="SARCOSINE DEHYDROGENASE-RELATED"/>
    <property type="match status" value="1"/>
</dbReference>